<reference evidence="5" key="1">
    <citation type="submission" date="2025-08" db="UniProtKB">
        <authorList>
            <consortium name="RefSeq"/>
        </authorList>
    </citation>
    <scope>IDENTIFICATION</scope>
    <source>
        <strain evidence="5">15085-1641.00</strain>
        <tissue evidence="5">Whole body</tissue>
    </source>
</reference>
<dbReference type="RefSeq" id="XP_023176882.2">
    <property type="nucleotide sequence ID" value="XM_023321114.2"/>
</dbReference>
<name>A0A6J1MCF0_DROHY</name>
<feature type="chain" id="PRO_5026707839" evidence="2">
    <location>
        <begin position="20"/>
        <end position="354"/>
    </location>
</feature>
<protein>
    <submittedName>
        <fullName evidence="5">Ficolin-1-like</fullName>
    </submittedName>
</protein>
<feature type="coiled-coil region" evidence="1">
    <location>
        <begin position="54"/>
        <end position="106"/>
    </location>
</feature>
<dbReference type="GO" id="GO:0005615">
    <property type="term" value="C:extracellular space"/>
    <property type="evidence" value="ECO:0007669"/>
    <property type="project" value="TreeGrafter"/>
</dbReference>
<dbReference type="AlphaFoldDB" id="A0A6J1MCF0"/>
<gene>
    <name evidence="5" type="primary">LOC111603505</name>
</gene>
<dbReference type="OMA" id="ICARQHE"/>
<evidence type="ECO:0000313" key="4">
    <source>
        <dbReference type="Proteomes" id="UP000504633"/>
    </source>
</evidence>
<proteinExistence type="predicted"/>
<keyword evidence="1" id="KW-0175">Coiled coil</keyword>
<dbReference type="PANTHER" id="PTHR19143:SF327">
    <property type="entry name" value="FI21813P1-RELATED"/>
    <property type="match status" value="1"/>
</dbReference>
<dbReference type="CDD" id="cd00087">
    <property type="entry name" value="FReD"/>
    <property type="match status" value="1"/>
</dbReference>
<evidence type="ECO:0000256" key="1">
    <source>
        <dbReference type="SAM" id="Coils"/>
    </source>
</evidence>
<dbReference type="Gene3D" id="3.90.215.10">
    <property type="entry name" value="Gamma Fibrinogen, chain A, domain 1"/>
    <property type="match status" value="1"/>
</dbReference>
<keyword evidence="2" id="KW-0732">Signal</keyword>
<dbReference type="InterPro" id="IPR036056">
    <property type="entry name" value="Fibrinogen-like_C"/>
</dbReference>
<dbReference type="Pfam" id="PF00147">
    <property type="entry name" value="Fibrinogen_C"/>
    <property type="match status" value="1"/>
</dbReference>
<keyword evidence="4" id="KW-1185">Reference proteome</keyword>
<accession>A0A6J1MCF0</accession>
<dbReference type="InterPro" id="IPR014716">
    <property type="entry name" value="Fibrinogen_a/b/g_C_1"/>
</dbReference>
<organism evidence="4 5">
    <name type="scientific">Drosophila hydei</name>
    <name type="common">Fruit fly</name>
    <dbReference type="NCBI Taxonomy" id="7224"/>
    <lineage>
        <taxon>Eukaryota</taxon>
        <taxon>Metazoa</taxon>
        <taxon>Ecdysozoa</taxon>
        <taxon>Arthropoda</taxon>
        <taxon>Hexapoda</taxon>
        <taxon>Insecta</taxon>
        <taxon>Pterygota</taxon>
        <taxon>Neoptera</taxon>
        <taxon>Endopterygota</taxon>
        <taxon>Diptera</taxon>
        <taxon>Brachycera</taxon>
        <taxon>Muscomorpha</taxon>
        <taxon>Ephydroidea</taxon>
        <taxon>Drosophilidae</taxon>
        <taxon>Drosophila</taxon>
    </lineage>
</organism>
<dbReference type="OrthoDB" id="7972392at2759"/>
<dbReference type="PANTHER" id="PTHR19143">
    <property type="entry name" value="FIBRINOGEN/TENASCIN/ANGIOPOEITIN"/>
    <property type="match status" value="1"/>
</dbReference>
<dbReference type="GeneID" id="111603505"/>
<sequence>MNFLLIFAILTTFMTAVRAQCVNLGRVQYEWQVQQDIRMKLERKVMDLQMLLNQQPQNNEISELEQSIESLKNQPCKPVSNKDPNYLVLQNQLTELQLNVESLRSLVFLTHQNFIAVENGYKQCFNQLSLPVPSPACISTTAAPVIEEETSTSCAPLGFYTGIRKISLPGAAPFRVLCDSQIAGPGWLVIQRRYDGSVDFYRNWSEYRNGFGQLEGEFFLGLDYIYRLTNYQRHELYIYVQGFNNERFWARYDNFYIGPESEKYRIKSLGRWQGTEDRMTAHLNVDFSTYDRESRHSKLSAKYHGGYWYFKGLNLGSNLNGRYFSSDIEDIEGLHWLKITSNKISTMLIRPVGR</sequence>
<dbReference type="SUPFAM" id="SSF56496">
    <property type="entry name" value="Fibrinogen C-terminal domain-like"/>
    <property type="match status" value="1"/>
</dbReference>
<dbReference type="SMART" id="SM00186">
    <property type="entry name" value="FBG"/>
    <property type="match status" value="1"/>
</dbReference>
<dbReference type="PROSITE" id="PS51406">
    <property type="entry name" value="FIBRINOGEN_C_2"/>
    <property type="match status" value="1"/>
</dbReference>
<dbReference type="InterPro" id="IPR002181">
    <property type="entry name" value="Fibrinogen_a/b/g_C_dom"/>
</dbReference>
<evidence type="ECO:0000313" key="5">
    <source>
        <dbReference type="RefSeq" id="XP_023176882.2"/>
    </source>
</evidence>
<evidence type="ECO:0000256" key="2">
    <source>
        <dbReference type="SAM" id="SignalP"/>
    </source>
</evidence>
<dbReference type="Proteomes" id="UP000504633">
    <property type="component" value="Unplaced"/>
</dbReference>
<dbReference type="InterPro" id="IPR050373">
    <property type="entry name" value="Fibrinogen_C-term_domain"/>
</dbReference>
<dbReference type="KEGG" id="dhe:111603505"/>
<evidence type="ECO:0000259" key="3">
    <source>
        <dbReference type="PROSITE" id="PS51406"/>
    </source>
</evidence>
<feature type="signal peptide" evidence="2">
    <location>
        <begin position="1"/>
        <end position="19"/>
    </location>
</feature>
<feature type="domain" description="Fibrinogen C-terminal" evidence="3">
    <location>
        <begin position="145"/>
        <end position="353"/>
    </location>
</feature>